<feature type="domain" description="Protein kinase" evidence="1">
    <location>
        <begin position="1"/>
        <end position="267"/>
    </location>
</feature>
<dbReference type="PANTHER" id="PTHR44167">
    <property type="entry name" value="OVARIAN-SPECIFIC SERINE/THREONINE-PROTEIN KINASE LOK-RELATED"/>
    <property type="match status" value="1"/>
</dbReference>
<accession>A0A914Z400</accession>
<dbReference type="Gene3D" id="1.10.510.10">
    <property type="entry name" value="Transferase(Phosphotransferase) domain 1"/>
    <property type="match status" value="1"/>
</dbReference>
<protein>
    <submittedName>
        <fullName evidence="4">Uncharacterized protein</fullName>
    </submittedName>
</protein>
<feature type="domain" description="Rab-GAP TBC" evidence="2">
    <location>
        <begin position="399"/>
        <end position="585"/>
    </location>
</feature>
<dbReference type="Pfam" id="PF00069">
    <property type="entry name" value="Pkinase"/>
    <property type="match status" value="1"/>
</dbReference>
<dbReference type="PANTHER" id="PTHR44167:SF24">
    <property type="entry name" value="SERINE_THREONINE-PROTEIN KINASE CHK2"/>
    <property type="match status" value="1"/>
</dbReference>
<organism evidence="3 4">
    <name type="scientific">Panagrolaimus superbus</name>
    <dbReference type="NCBI Taxonomy" id="310955"/>
    <lineage>
        <taxon>Eukaryota</taxon>
        <taxon>Metazoa</taxon>
        <taxon>Ecdysozoa</taxon>
        <taxon>Nematoda</taxon>
        <taxon>Chromadorea</taxon>
        <taxon>Rhabditida</taxon>
        <taxon>Tylenchina</taxon>
        <taxon>Panagrolaimomorpha</taxon>
        <taxon>Panagrolaimoidea</taxon>
        <taxon>Panagrolaimidae</taxon>
        <taxon>Panagrolaimus</taxon>
    </lineage>
</organism>
<dbReference type="Pfam" id="PF00566">
    <property type="entry name" value="RabGAP-TBC"/>
    <property type="match status" value="1"/>
</dbReference>
<dbReference type="Gene3D" id="1.10.8.270">
    <property type="entry name" value="putative rabgap domain of human tbc1 domain family member 14 like domains"/>
    <property type="match status" value="1"/>
</dbReference>
<dbReference type="InterPro" id="IPR011009">
    <property type="entry name" value="Kinase-like_dom_sf"/>
</dbReference>
<dbReference type="Gene3D" id="1.10.472.80">
    <property type="entry name" value="Ypt/Rab-GAP domain of gyp1p, domain 3"/>
    <property type="match status" value="1"/>
</dbReference>
<dbReference type="SUPFAM" id="SSF56112">
    <property type="entry name" value="Protein kinase-like (PK-like)"/>
    <property type="match status" value="1"/>
</dbReference>
<evidence type="ECO:0000313" key="3">
    <source>
        <dbReference type="Proteomes" id="UP000887577"/>
    </source>
</evidence>
<evidence type="ECO:0000259" key="2">
    <source>
        <dbReference type="PROSITE" id="PS50086"/>
    </source>
</evidence>
<dbReference type="Proteomes" id="UP000887577">
    <property type="component" value="Unplaced"/>
</dbReference>
<dbReference type="SUPFAM" id="SSF47923">
    <property type="entry name" value="Ypt/Rab-GAP domain of gyp1p"/>
    <property type="match status" value="2"/>
</dbReference>
<dbReference type="GO" id="GO:0005737">
    <property type="term" value="C:cytoplasm"/>
    <property type="evidence" value="ECO:0007669"/>
    <property type="project" value="TreeGrafter"/>
</dbReference>
<dbReference type="AlphaFoldDB" id="A0A914Z400"/>
<dbReference type="WBParaSite" id="PSU_v2.g4980.t1">
    <property type="protein sequence ID" value="PSU_v2.g4980.t1"/>
    <property type="gene ID" value="PSU_v2.g4980"/>
</dbReference>
<name>A0A914Z400_9BILA</name>
<reference evidence="4" key="1">
    <citation type="submission" date="2022-11" db="UniProtKB">
        <authorList>
            <consortium name="WormBaseParasite"/>
        </authorList>
    </citation>
    <scope>IDENTIFICATION</scope>
</reference>
<evidence type="ECO:0000259" key="1">
    <source>
        <dbReference type="PROSITE" id="PS50011"/>
    </source>
</evidence>
<dbReference type="SMART" id="SM00164">
    <property type="entry name" value="TBC"/>
    <property type="match status" value="1"/>
</dbReference>
<dbReference type="InterPro" id="IPR035969">
    <property type="entry name" value="Rab-GAP_TBC_sf"/>
</dbReference>
<dbReference type="InterPro" id="IPR000195">
    <property type="entry name" value="Rab-GAP-TBC_dom"/>
</dbReference>
<keyword evidence="3" id="KW-1185">Reference proteome</keyword>
<dbReference type="GO" id="GO:0004674">
    <property type="term" value="F:protein serine/threonine kinase activity"/>
    <property type="evidence" value="ECO:0007669"/>
    <property type="project" value="TreeGrafter"/>
</dbReference>
<proteinExistence type="predicted"/>
<dbReference type="GO" id="GO:0005634">
    <property type="term" value="C:nucleus"/>
    <property type="evidence" value="ECO:0007669"/>
    <property type="project" value="TreeGrafter"/>
</dbReference>
<evidence type="ECO:0000313" key="4">
    <source>
        <dbReference type="WBParaSite" id="PSU_v2.g4980.t1"/>
    </source>
</evidence>
<dbReference type="GO" id="GO:0044773">
    <property type="term" value="P:mitotic DNA damage checkpoint signaling"/>
    <property type="evidence" value="ECO:0007669"/>
    <property type="project" value="TreeGrafter"/>
</dbReference>
<dbReference type="InterPro" id="IPR000719">
    <property type="entry name" value="Prot_kinase_dom"/>
</dbReference>
<sequence>MKFKSKNGFSTTVFEVDPNLEAAPSLDFCGRFLKLQTLNSPYLANYVEFTRLASDSSKIALTTEHPRGMPLSAVLPNLNQNEKYEITFHLLNALRYLHSEGITVGHLLPQNVIVDVSSKSCSVKLIHYGSLYLFGKNIFDDIYNIFTLTPERIMKIRATQKASDLFALGILLVCIQMGTDIHSEYSFSKYWQSFTSILLQLSDPFCDISIGDKFDILFQNVYDSQNQSKDSTVHSAIRNLLKIHPFKRPHLTTVLSLFDPKPKQPLISNDFPPDIQLHLWKLCGKSIERNLIESKFIHVSASIVMLSVGHPISRFIMTNDKDKKHVKTHYKIFIQPDENFHEAGRAAKEYLDHKNILRYRSGCNEFERCRSAMTFTSQFERFVAFYEDVYHGRKALSADTPNSIRAKIWARRLIPKGLPNYLFYVSNNLLAKSCKHQLSLDLPRCHQYDESMTSAQIQSKITALIEKILAVSPDSSAYWQGLDSLIAPFAILYANDLESGFGVVFEIIQRFTPEYFTRLSSHALEESLRTFSRLISFANSRLACFLRVNGLSPSTYAVPWLLTCYAHVFAFDKLFRIFDKMLDRDASYPLAIGISILEICAVDLMDAVRGDEAFKVLSNVSDIDITKLLTYSDRFDENIPATCYYRKHAEPPRRAPNLTVKYSEAEDNELLVPKIHRDDFYQYFCRNDAILVVCNGESTHPQIVSISSNGFNESIEKIVRKKQEENKVVGVISNDEQLAIKAANELTDCSIDRVCVVDSSWLSFQWNHTL</sequence>
<dbReference type="PROSITE" id="PS50086">
    <property type="entry name" value="TBC_RABGAP"/>
    <property type="match status" value="1"/>
</dbReference>
<dbReference type="GO" id="GO:0005524">
    <property type="term" value="F:ATP binding"/>
    <property type="evidence" value="ECO:0007669"/>
    <property type="project" value="InterPro"/>
</dbReference>
<dbReference type="SMART" id="SM00220">
    <property type="entry name" value="S_TKc"/>
    <property type="match status" value="1"/>
</dbReference>
<dbReference type="PROSITE" id="PS50011">
    <property type="entry name" value="PROTEIN_KINASE_DOM"/>
    <property type="match status" value="1"/>
</dbReference>